<dbReference type="GO" id="GO:0055085">
    <property type="term" value="P:transmembrane transport"/>
    <property type="evidence" value="ECO:0007669"/>
    <property type="project" value="InterPro"/>
</dbReference>
<evidence type="ECO:0000256" key="15">
    <source>
        <dbReference type="SAM" id="Phobius"/>
    </source>
</evidence>
<evidence type="ECO:0000256" key="14">
    <source>
        <dbReference type="ARBA" id="ARBA00046288"/>
    </source>
</evidence>
<dbReference type="GO" id="GO:0006888">
    <property type="term" value="P:endoplasmic reticulum to Golgi vesicle-mediated transport"/>
    <property type="evidence" value="ECO:0007669"/>
    <property type="project" value="TreeGrafter"/>
</dbReference>
<gene>
    <name evidence="18" type="ORF">Pcinc_016867</name>
    <name evidence="17" type="ORF">Pcinc_026298</name>
</gene>
<feature type="transmembrane region" description="Helical" evidence="15">
    <location>
        <begin position="551"/>
        <end position="572"/>
    </location>
</feature>
<feature type="transmembrane region" description="Helical" evidence="15">
    <location>
        <begin position="335"/>
        <end position="353"/>
    </location>
</feature>
<keyword evidence="7" id="KW-0732">Signal</keyword>
<keyword evidence="19" id="KW-1185">Reference proteome</keyword>
<keyword evidence="12" id="KW-1015">Disulfide bond</keyword>
<keyword evidence="8" id="KW-0430">Lectin</keyword>
<dbReference type="PROSITE" id="PS51328">
    <property type="entry name" value="L_LECTIN_LIKE"/>
    <property type="match status" value="1"/>
</dbReference>
<comment type="subcellular location">
    <subcellularLocation>
        <location evidence="14">Endomembrane system</location>
        <topology evidence="14">Single-pass type I membrane protein</topology>
    </subcellularLocation>
    <subcellularLocation>
        <location evidence="2">Golgi apparatus membrane</location>
        <topology evidence="2">Single-pass membrane protein</topology>
    </subcellularLocation>
    <subcellularLocation>
        <location evidence="1">Membrane</location>
        <topology evidence="1">Multi-pass membrane protein</topology>
    </subcellularLocation>
</comment>
<evidence type="ECO:0000256" key="10">
    <source>
        <dbReference type="ARBA" id="ARBA00023034"/>
    </source>
</evidence>
<keyword evidence="5 15" id="KW-0812">Transmembrane</keyword>
<feature type="transmembrane region" description="Helical" evidence="15">
    <location>
        <begin position="400"/>
        <end position="422"/>
    </location>
</feature>
<dbReference type="EMBL" id="JAWQEG010001550">
    <property type="protein sequence ID" value="KAK3878524.1"/>
    <property type="molecule type" value="Genomic_DNA"/>
</dbReference>
<evidence type="ECO:0000259" key="16">
    <source>
        <dbReference type="PROSITE" id="PS51328"/>
    </source>
</evidence>
<feature type="domain" description="L-type lectin-like" evidence="16">
    <location>
        <begin position="1"/>
        <end position="223"/>
    </location>
</feature>
<name>A0AAE1F6Y1_PETCI</name>
<evidence type="ECO:0000256" key="13">
    <source>
        <dbReference type="ARBA" id="ARBA00023180"/>
    </source>
</evidence>
<dbReference type="InterPro" id="IPR013320">
    <property type="entry name" value="ConA-like_dom_sf"/>
</dbReference>
<dbReference type="GO" id="GO:0005793">
    <property type="term" value="C:endoplasmic reticulum-Golgi intermediate compartment"/>
    <property type="evidence" value="ECO:0007669"/>
    <property type="project" value="TreeGrafter"/>
</dbReference>
<sequence>MIREHSLVKPYQGLGTSIPYWDFLGSTMVTNNYIRLTGDLQSQSGAIWNTVACYLRHWEMQIHFKVHGRGRDLFGDGFAFWYVKEPMMGGDVFGSKDYFTGLAIIIDTYSNHNGPHNHGHPYISAMVNNGTLHYDHDRDGTHTQLSSGCVAKFRNLEHDSYMSIKYAHDALTVMTDIENKGIFKECFSVAGVKLPVGYYLGVSAATGDLTDAHDIISLKMFDLSTPDDDVLENRENIMPSASFFEPPRDHIEDPKPSSLSTWKKILLLIFGVIVICGCVFIGGLFYTKQKEQQPQTMNQDKSVNIVIGEGQSSPKKNDVKLFGFPVSQLSTIPRFILLSAAVFLFYLIYGYVLELIFTHEGMQPHGWYLTLIQFAYYTLFAFLQIIFSSDSIARKIPMRTYSIIALLTVGTMGFSNSSVGYLNYPTQVIFKSCKLIPVMIGSVLILGKRYSVMEVVACLCMSLGLIWFTLADSNIQPTFSVTGVVLISLALVCDAIIGNVQEGAMKLHAEGVIQVVLYSYSLGFILILVGLIATGQLLPGFAFATEFPWEVYARGAMLSLAGFCGVQVVLVVVSLHGALVAVTITTMRKALTICLSFVMFTKPFTLQYVWGGLMVVIGIFLNIYGKKSKGTPFLVLVQQLYMRIQRQFAPKLSNISDKEEAALFNV</sequence>
<evidence type="ECO:0000256" key="7">
    <source>
        <dbReference type="ARBA" id="ARBA00022729"/>
    </source>
</evidence>
<evidence type="ECO:0000256" key="12">
    <source>
        <dbReference type="ARBA" id="ARBA00023157"/>
    </source>
</evidence>
<feature type="transmembrane region" description="Helical" evidence="15">
    <location>
        <begin position="517"/>
        <end position="539"/>
    </location>
</feature>
<evidence type="ECO:0000256" key="11">
    <source>
        <dbReference type="ARBA" id="ARBA00023136"/>
    </source>
</evidence>
<evidence type="ECO:0000256" key="3">
    <source>
        <dbReference type="ARBA" id="ARBA00010694"/>
    </source>
</evidence>
<feature type="transmembrane region" description="Helical" evidence="15">
    <location>
        <begin position="477"/>
        <end position="497"/>
    </location>
</feature>
<dbReference type="PANTHER" id="PTHR12223:SF45">
    <property type="entry name" value="RE50040P"/>
    <property type="match status" value="1"/>
</dbReference>
<dbReference type="GO" id="GO:0005789">
    <property type="term" value="C:endoplasmic reticulum membrane"/>
    <property type="evidence" value="ECO:0007669"/>
    <property type="project" value="TreeGrafter"/>
</dbReference>
<dbReference type="GO" id="GO:0030134">
    <property type="term" value="C:COPII-coated ER to Golgi transport vesicle"/>
    <property type="evidence" value="ECO:0007669"/>
    <property type="project" value="TreeGrafter"/>
</dbReference>
<feature type="transmembrane region" description="Helical" evidence="15">
    <location>
        <begin position="365"/>
        <end position="388"/>
    </location>
</feature>
<accession>A0AAE1F6Y1</accession>
<dbReference type="InterPro" id="IPR005052">
    <property type="entry name" value="Lectin_leg"/>
</dbReference>
<keyword evidence="11 15" id="KW-0472">Membrane</keyword>
<proteinExistence type="inferred from homology"/>
<evidence type="ECO:0000256" key="6">
    <source>
        <dbReference type="ARBA" id="ARBA00022723"/>
    </source>
</evidence>
<dbReference type="GO" id="GO:0005537">
    <property type="term" value="F:D-mannose binding"/>
    <property type="evidence" value="ECO:0007669"/>
    <property type="project" value="TreeGrafter"/>
</dbReference>
<dbReference type="SUPFAM" id="SSF49899">
    <property type="entry name" value="Concanavalin A-like lectins/glucanases"/>
    <property type="match status" value="1"/>
</dbReference>
<dbReference type="GO" id="GO:0046872">
    <property type="term" value="F:metal ion binding"/>
    <property type="evidence" value="ECO:0007669"/>
    <property type="project" value="UniProtKB-KW"/>
</dbReference>
<dbReference type="AlphaFoldDB" id="A0AAE1F6Y1"/>
<evidence type="ECO:0000256" key="9">
    <source>
        <dbReference type="ARBA" id="ARBA00022989"/>
    </source>
</evidence>
<evidence type="ECO:0000313" key="18">
    <source>
        <dbReference type="EMBL" id="KAK3878524.1"/>
    </source>
</evidence>
<dbReference type="InterPro" id="IPR013657">
    <property type="entry name" value="SCL35B1-4/HUT1"/>
</dbReference>
<keyword evidence="9 15" id="KW-1133">Transmembrane helix</keyword>
<protein>
    <recommendedName>
        <fullName evidence="16">L-type lectin-like domain-containing protein</fullName>
    </recommendedName>
</protein>
<dbReference type="GO" id="GO:0000139">
    <property type="term" value="C:Golgi membrane"/>
    <property type="evidence" value="ECO:0007669"/>
    <property type="project" value="UniProtKB-SubCell"/>
</dbReference>
<evidence type="ECO:0000313" key="17">
    <source>
        <dbReference type="EMBL" id="KAK3868317.1"/>
    </source>
</evidence>
<keyword evidence="13" id="KW-0325">Glycoprotein</keyword>
<evidence type="ECO:0000256" key="5">
    <source>
        <dbReference type="ARBA" id="ARBA00022692"/>
    </source>
</evidence>
<evidence type="ECO:0000256" key="4">
    <source>
        <dbReference type="ARBA" id="ARBA00022448"/>
    </source>
</evidence>
<keyword evidence="10" id="KW-0333">Golgi apparatus</keyword>
<dbReference type="Pfam" id="PF03388">
    <property type="entry name" value="Lectin_leg-like"/>
    <property type="match status" value="1"/>
</dbReference>
<evidence type="ECO:0000256" key="8">
    <source>
        <dbReference type="ARBA" id="ARBA00022734"/>
    </source>
</evidence>
<feature type="transmembrane region" description="Helical" evidence="15">
    <location>
        <begin position="428"/>
        <end position="446"/>
    </location>
</feature>
<dbReference type="PANTHER" id="PTHR12223">
    <property type="entry name" value="VESICULAR MANNOSE-BINDING LECTIN"/>
    <property type="match status" value="1"/>
</dbReference>
<evidence type="ECO:0000256" key="2">
    <source>
        <dbReference type="ARBA" id="ARBA00004194"/>
    </source>
</evidence>
<dbReference type="InterPro" id="IPR051136">
    <property type="entry name" value="Intracellular_Lectin-GPT"/>
</dbReference>
<feature type="transmembrane region" description="Helical" evidence="15">
    <location>
        <begin position="265"/>
        <end position="287"/>
    </location>
</feature>
<evidence type="ECO:0000256" key="1">
    <source>
        <dbReference type="ARBA" id="ARBA00004141"/>
    </source>
</evidence>
<comment type="caution">
    <text evidence="17">The sequence shown here is derived from an EMBL/GenBank/DDBJ whole genome shotgun (WGS) entry which is preliminary data.</text>
</comment>
<organism evidence="17 19">
    <name type="scientific">Petrolisthes cinctipes</name>
    <name type="common">Flat porcelain crab</name>
    <dbReference type="NCBI Taxonomy" id="88211"/>
    <lineage>
        <taxon>Eukaryota</taxon>
        <taxon>Metazoa</taxon>
        <taxon>Ecdysozoa</taxon>
        <taxon>Arthropoda</taxon>
        <taxon>Crustacea</taxon>
        <taxon>Multicrustacea</taxon>
        <taxon>Malacostraca</taxon>
        <taxon>Eumalacostraca</taxon>
        <taxon>Eucarida</taxon>
        <taxon>Decapoda</taxon>
        <taxon>Pleocyemata</taxon>
        <taxon>Anomura</taxon>
        <taxon>Galatheoidea</taxon>
        <taxon>Porcellanidae</taxon>
        <taxon>Petrolisthes</taxon>
    </lineage>
</organism>
<dbReference type="Gene3D" id="2.60.120.200">
    <property type="match status" value="1"/>
</dbReference>
<feature type="transmembrane region" description="Helical" evidence="15">
    <location>
        <begin position="453"/>
        <end position="471"/>
    </location>
</feature>
<dbReference type="FunFam" id="2.60.120.200:FF:000017">
    <property type="entry name" value="Vesicular integral-membrane protein VIP36"/>
    <property type="match status" value="1"/>
</dbReference>
<dbReference type="EMBL" id="JAWQEG010003046">
    <property type="protein sequence ID" value="KAK3868317.1"/>
    <property type="molecule type" value="Genomic_DNA"/>
</dbReference>
<keyword evidence="6" id="KW-0479">Metal-binding</keyword>
<dbReference type="Proteomes" id="UP001286313">
    <property type="component" value="Unassembled WGS sequence"/>
</dbReference>
<comment type="similarity">
    <text evidence="3">Belongs to the nucleotide-sugar transporter family. SLC35B subfamily.</text>
</comment>
<dbReference type="Pfam" id="PF08449">
    <property type="entry name" value="UAA"/>
    <property type="match status" value="1"/>
</dbReference>
<keyword evidence="4" id="KW-0813">Transport</keyword>
<reference evidence="17" key="1">
    <citation type="submission" date="2023-10" db="EMBL/GenBank/DDBJ databases">
        <title>Genome assemblies of two species of porcelain crab, Petrolisthes cinctipes and Petrolisthes manimaculis (Anomura: Porcellanidae).</title>
        <authorList>
            <person name="Angst P."/>
        </authorList>
    </citation>
    <scope>NUCLEOTIDE SEQUENCE</scope>
    <source>
        <strain evidence="17">PB745_01</strain>
        <tissue evidence="17">Gill</tissue>
    </source>
</reference>
<feature type="transmembrane region" description="Helical" evidence="15">
    <location>
        <begin position="606"/>
        <end position="624"/>
    </location>
</feature>
<evidence type="ECO:0000313" key="19">
    <source>
        <dbReference type="Proteomes" id="UP001286313"/>
    </source>
</evidence>